<dbReference type="EMBL" id="CM044707">
    <property type="protein sequence ID" value="KAI5655141.1"/>
    <property type="molecule type" value="Genomic_DNA"/>
</dbReference>
<sequence>MAFLFTNTYEKRKPHSDQGVNSGYDLVFRSVRGLHCTWLVPSTGASSDDVDDSDTREWIHLKGGVDRGRCGLVGLRGQRIMLYGVEAALMCLDSFRLPNCARNSHISLGWSEAQQATEVLG</sequence>
<proteinExistence type="predicted"/>
<reference evidence="2" key="1">
    <citation type="journal article" date="2023" name="Nat. Plants">
        <title>Single-cell RNA sequencing provides a high-resolution roadmap for understanding the multicellular compartmentation of specialized metabolism.</title>
        <authorList>
            <person name="Sun S."/>
            <person name="Shen X."/>
            <person name="Li Y."/>
            <person name="Li Y."/>
            <person name="Wang S."/>
            <person name="Li R."/>
            <person name="Zhang H."/>
            <person name="Shen G."/>
            <person name="Guo B."/>
            <person name="Wei J."/>
            <person name="Xu J."/>
            <person name="St-Pierre B."/>
            <person name="Chen S."/>
            <person name="Sun C."/>
        </authorList>
    </citation>
    <scope>NUCLEOTIDE SEQUENCE [LARGE SCALE GENOMIC DNA]</scope>
</reference>
<organism evidence="1 2">
    <name type="scientific">Catharanthus roseus</name>
    <name type="common">Madagascar periwinkle</name>
    <name type="synonym">Vinca rosea</name>
    <dbReference type="NCBI Taxonomy" id="4058"/>
    <lineage>
        <taxon>Eukaryota</taxon>
        <taxon>Viridiplantae</taxon>
        <taxon>Streptophyta</taxon>
        <taxon>Embryophyta</taxon>
        <taxon>Tracheophyta</taxon>
        <taxon>Spermatophyta</taxon>
        <taxon>Magnoliopsida</taxon>
        <taxon>eudicotyledons</taxon>
        <taxon>Gunneridae</taxon>
        <taxon>Pentapetalae</taxon>
        <taxon>asterids</taxon>
        <taxon>lamiids</taxon>
        <taxon>Gentianales</taxon>
        <taxon>Apocynaceae</taxon>
        <taxon>Rauvolfioideae</taxon>
        <taxon>Vinceae</taxon>
        <taxon>Catharanthinae</taxon>
        <taxon>Catharanthus</taxon>
    </lineage>
</organism>
<comment type="caution">
    <text evidence="1">The sequence shown here is derived from an EMBL/GenBank/DDBJ whole genome shotgun (WGS) entry which is preliminary data.</text>
</comment>
<protein>
    <submittedName>
        <fullName evidence="1">Uncharacterized protein</fullName>
    </submittedName>
</protein>
<evidence type="ECO:0000313" key="2">
    <source>
        <dbReference type="Proteomes" id="UP001060085"/>
    </source>
</evidence>
<keyword evidence="2" id="KW-1185">Reference proteome</keyword>
<gene>
    <name evidence="1" type="ORF">M9H77_32328</name>
</gene>
<accession>A0ACC0A6I5</accession>
<name>A0ACC0A6I5_CATRO</name>
<dbReference type="Proteomes" id="UP001060085">
    <property type="component" value="Linkage Group LG07"/>
</dbReference>
<evidence type="ECO:0000313" key="1">
    <source>
        <dbReference type="EMBL" id="KAI5655141.1"/>
    </source>
</evidence>